<proteinExistence type="predicted"/>
<name>C7PXG3_CATAD</name>
<keyword evidence="3" id="KW-0255">Endonuclease</keyword>
<dbReference type="PANTHER" id="PTHR30015:SF7">
    <property type="entry name" value="TYPE IV METHYL-DIRECTED RESTRICTION ENZYME ECOKMRR"/>
    <property type="match status" value="1"/>
</dbReference>
<dbReference type="Gene3D" id="3.40.1350.10">
    <property type="match status" value="1"/>
</dbReference>
<dbReference type="Proteomes" id="UP000000851">
    <property type="component" value="Chromosome"/>
</dbReference>
<sequence length="493" mass="54304">MTMTGIAGFFNGEGSLVAGSKPKSVAQQLFEAQQRRAAHKAAVEKAAKAEQEKEKRAAARREDAAARQAQRAAEDMAKRQQAADAKQVQQVLREMEKRETLRQQAEAREALARERDAARGQKNQALQQLKDEAAERTQKLEHRVQAIGSVLTNRDRELEPLRADSSAALREGDEQSFADRVAEILAERSFLKHAHPEVTYSPDAHRLTVAVDLPRTEGIPTDKAFRYVAAQGEIVAIPRRASEIQRIYQDAVARLALCVADYAAAVTAPETVDVIAVNGHVRGTDPATGQPVRPCLVSLVVERSVFERVALDEPRLDPVSCLRHLNARLSDDAYGLEPVLPFIDPDQERDRRNETATGLDLATMDPYDFERLIRDLFLAMGFKAWKTPDSRDGGVDAVAVRDDIAIGGVCVIQAKRYSHTVPVEAVRALYGTMQEKKAYTGLVVTTSSFGPASYAFAAEVGRITLIDGPRLRTLVKEHLGMEVLISGRRTARS</sequence>
<feature type="compositionally biased region" description="Basic and acidic residues" evidence="1">
    <location>
        <begin position="105"/>
        <end position="119"/>
    </location>
</feature>
<dbReference type="STRING" id="479433.Caci_2498"/>
<keyword evidence="3" id="KW-0378">Hydrolase</keyword>
<dbReference type="GO" id="GO:0003677">
    <property type="term" value="F:DNA binding"/>
    <property type="evidence" value="ECO:0007669"/>
    <property type="project" value="InterPro"/>
</dbReference>
<organism evidence="3 4">
    <name type="scientific">Catenulispora acidiphila (strain DSM 44928 / JCM 14897 / NBRC 102108 / NRRL B-24433 / ID139908)</name>
    <dbReference type="NCBI Taxonomy" id="479433"/>
    <lineage>
        <taxon>Bacteria</taxon>
        <taxon>Bacillati</taxon>
        <taxon>Actinomycetota</taxon>
        <taxon>Actinomycetes</taxon>
        <taxon>Catenulisporales</taxon>
        <taxon>Catenulisporaceae</taxon>
        <taxon>Catenulispora</taxon>
    </lineage>
</organism>
<evidence type="ECO:0000313" key="4">
    <source>
        <dbReference type="Proteomes" id="UP000000851"/>
    </source>
</evidence>
<dbReference type="HOGENOM" id="CLU_552862_0_0_11"/>
<dbReference type="eggNOG" id="COG1715">
    <property type="taxonomic scope" value="Bacteria"/>
</dbReference>
<dbReference type="SUPFAM" id="SSF52980">
    <property type="entry name" value="Restriction endonuclease-like"/>
    <property type="match status" value="1"/>
</dbReference>
<reference evidence="3 4" key="1">
    <citation type="journal article" date="2009" name="Stand. Genomic Sci.">
        <title>Complete genome sequence of Catenulispora acidiphila type strain (ID 139908).</title>
        <authorList>
            <person name="Copeland A."/>
            <person name="Lapidus A."/>
            <person name="Glavina Del Rio T."/>
            <person name="Nolan M."/>
            <person name="Lucas S."/>
            <person name="Chen F."/>
            <person name="Tice H."/>
            <person name="Cheng J.F."/>
            <person name="Bruce D."/>
            <person name="Goodwin L."/>
            <person name="Pitluck S."/>
            <person name="Mikhailova N."/>
            <person name="Pati A."/>
            <person name="Ivanova N."/>
            <person name="Mavromatis K."/>
            <person name="Chen A."/>
            <person name="Palaniappan K."/>
            <person name="Chain P."/>
            <person name="Land M."/>
            <person name="Hauser L."/>
            <person name="Chang Y.J."/>
            <person name="Jeffries C.D."/>
            <person name="Chertkov O."/>
            <person name="Brettin T."/>
            <person name="Detter J.C."/>
            <person name="Han C."/>
            <person name="Ali Z."/>
            <person name="Tindall B.J."/>
            <person name="Goker M."/>
            <person name="Bristow J."/>
            <person name="Eisen J.A."/>
            <person name="Markowitz V."/>
            <person name="Hugenholtz P."/>
            <person name="Kyrpides N.C."/>
            <person name="Klenk H.P."/>
        </authorList>
    </citation>
    <scope>NUCLEOTIDE SEQUENCE [LARGE SCALE GENOMIC DNA]</scope>
    <source>
        <strain evidence="4">DSM 44928 / JCM 14897 / NBRC 102108 / NRRL B-24433 / ID139908</strain>
    </source>
</reference>
<dbReference type="InterPro" id="IPR007560">
    <property type="entry name" value="Restrct_endonuc_IV_Mrr"/>
</dbReference>
<dbReference type="InterPro" id="IPR052906">
    <property type="entry name" value="Type_IV_Methyl-Rstrct_Enzyme"/>
</dbReference>
<dbReference type="RefSeq" id="WP_012786709.1">
    <property type="nucleotide sequence ID" value="NC_013131.1"/>
</dbReference>
<evidence type="ECO:0000259" key="2">
    <source>
        <dbReference type="Pfam" id="PF04471"/>
    </source>
</evidence>
<accession>C7PXG3</accession>
<dbReference type="GO" id="GO:0015666">
    <property type="term" value="F:restriction endodeoxyribonuclease activity"/>
    <property type="evidence" value="ECO:0007669"/>
    <property type="project" value="TreeGrafter"/>
</dbReference>
<keyword evidence="4" id="KW-1185">Reference proteome</keyword>
<feature type="region of interest" description="Disordered" evidence="1">
    <location>
        <begin position="40"/>
        <end position="86"/>
    </location>
</feature>
<dbReference type="EMBL" id="CP001700">
    <property type="protein sequence ID" value="ACU71416.1"/>
    <property type="molecule type" value="Genomic_DNA"/>
</dbReference>
<dbReference type="InterPro" id="IPR011856">
    <property type="entry name" value="tRNA_endonuc-like_dom_sf"/>
</dbReference>
<dbReference type="OrthoDB" id="3206608at2"/>
<dbReference type="Pfam" id="PF04471">
    <property type="entry name" value="Mrr_cat"/>
    <property type="match status" value="1"/>
</dbReference>
<feature type="domain" description="Restriction endonuclease type IV Mrr" evidence="2">
    <location>
        <begin position="362"/>
        <end position="474"/>
    </location>
</feature>
<gene>
    <name evidence="3" type="ordered locus">Caci_2498</name>
</gene>
<feature type="region of interest" description="Disordered" evidence="1">
    <location>
        <begin position="105"/>
        <end position="127"/>
    </location>
</feature>
<evidence type="ECO:0000313" key="3">
    <source>
        <dbReference type="EMBL" id="ACU71416.1"/>
    </source>
</evidence>
<dbReference type="InterPro" id="IPR011335">
    <property type="entry name" value="Restrct_endonuc-II-like"/>
</dbReference>
<keyword evidence="3" id="KW-0540">Nuclease</keyword>
<dbReference type="KEGG" id="cai:Caci_2498"/>
<protein>
    <submittedName>
        <fullName evidence="3">Restriction endonuclease</fullName>
    </submittedName>
</protein>
<feature type="compositionally biased region" description="Basic and acidic residues" evidence="1">
    <location>
        <begin position="41"/>
        <end position="65"/>
    </location>
</feature>
<dbReference type="REBASE" id="21658">
    <property type="entry name" value="CacDMrrP"/>
</dbReference>
<dbReference type="AlphaFoldDB" id="C7PXG3"/>
<dbReference type="GO" id="GO:0009307">
    <property type="term" value="P:DNA restriction-modification system"/>
    <property type="evidence" value="ECO:0007669"/>
    <property type="project" value="InterPro"/>
</dbReference>
<dbReference type="InParanoid" id="C7PXG3"/>
<evidence type="ECO:0000256" key="1">
    <source>
        <dbReference type="SAM" id="MobiDB-lite"/>
    </source>
</evidence>
<dbReference type="PANTHER" id="PTHR30015">
    <property type="entry name" value="MRR RESTRICTION SYSTEM PROTEIN"/>
    <property type="match status" value="1"/>
</dbReference>